<feature type="binding site" evidence="11">
    <location>
        <position position="197"/>
    </location>
    <ligand>
        <name>Zn(2+)</name>
        <dbReference type="ChEBI" id="CHEBI:29105"/>
    </ligand>
</feature>
<evidence type="ECO:0000256" key="6">
    <source>
        <dbReference type="ARBA" id="ARBA00022833"/>
    </source>
</evidence>
<comment type="cofactor">
    <cofactor evidence="11">
        <name>Zn(2+)</name>
        <dbReference type="ChEBI" id="CHEBI:29105"/>
    </cofactor>
    <text evidence="11">Binds 1 zinc ion per subunit.</text>
</comment>
<dbReference type="GO" id="GO:0008616">
    <property type="term" value="P:tRNA queuosine(34) biosynthetic process"/>
    <property type="evidence" value="ECO:0007669"/>
    <property type="project" value="UniProtKB-UniRule"/>
</dbReference>
<keyword evidence="6 11" id="KW-0862">Zinc</keyword>
<comment type="pathway">
    <text evidence="1 11">Purine metabolism; 7-cyano-7-deazaguanine biosynthesis.</text>
</comment>
<keyword evidence="4 11" id="KW-0547">Nucleotide-binding</keyword>
<evidence type="ECO:0000256" key="10">
    <source>
        <dbReference type="ARBA" id="ARBA00047890"/>
    </source>
</evidence>
<feature type="binding site" evidence="11">
    <location>
        <begin position="9"/>
        <end position="19"/>
    </location>
    <ligand>
        <name>ATP</name>
        <dbReference type="ChEBI" id="CHEBI:30616"/>
    </ligand>
</feature>
<comment type="similarity">
    <text evidence="8 11">Belongs to the QueC family.</text>
</comment>
<dbReference type="OrthoDB" id="9789567at2"/>
<dbReference type="PIRSF" id="PIRSF006293">
    <property type="entry name" value="ExsB"/>
    <property type="match status" value="1"/>
</dbReference>
<dbReference type="GO" id="GO:0005524">
    <property type="term" value="F:ATP binding"/>
    <property type="evidence" value="ECO:0007669"/>
    <property type="project" value="UniProtKB-UniRule"/>
</dbReference>
<dbReference type="PANTHER" id="PTHR42914:SF1">
    <property type="entry name" value="7-CYANO-7-DEAZAGUANINE SYNTHASE"/>
    <property type="match status" value="1"/>
</dbReference>
<name>A0A4Q9H2I9_9BURK</name>
<evidence type="ECO:0000256" key="4">
    <source>
        <dbReference type="ARBA" id="ARBA00022741"/>
    </source>
</evidence>
<comment type="catalytic activity">
    <reaction evidence="10 11">
        <text>7-carboxy-7-carbaguanine + NH4(+) + 2 ATP = 7-cyano-7-carbaguanine + 2 AMP + 2 diphosphate + 2 H(+)</text>
        <dbReference type="Rhea" id="RHEA:27982"/>
        <dbReference type="ChEBI" id="CHEBI:15378"/>
        <dbReference type="ChEBI" id="CHEBI:28938"/>
        <dbReference type="ChEBI" id="CHEBI:30616"/>
        <dbReference type="ChEBI" id="CHEBI:33019"/>
        <dbReference type="ChEBI" id="CHEBI:45075"/>
        <dbReference type="ChEBI" id="CHEBI:61036"/>
        <dbReference type="ChEBI" id="CHEBI:456215"/>
        <dbReference type="EC" id="6.3.4.20"/>
    </reaction>
</comment>
<evidence type="ECO:0000256" key="2">
    <source>
        <dbReference type="ARBA" id="ARBA00022598"/>
    </source>
</evidence>
<evidence type="ECO:0000313" key="13">
    <source>
        <dbReference type="Proteomes" id="UP000292120"/>
    </source>
</evidence>
<dbReference type="Pfam" id="PF06508">
    <property type="entry name" value="QueC"/>
    <property type="match status" value="1"/>
</dbReference>
<feature type="binding site" evidence="11">
    <location>
        <position position="215"/>
    </location>
    <ligand>
        <name>Zn(2+)</name>
        <dbReference type="ChEBI" id="CHEBI:29105"/>
    </ligand>
</feature>
<evidence type="ECO:0000256" key="5">
    <source>
        <dbReference type="ARBA" id="ARBA00022785"/>
    </source>
</evidence>
<dbReference type="AlphaFoldDB" id="A0A4Q9H2I9"/>
<dbReference type="RefSeq" id="WP_130968588.1">
    <property type="nucleotide sequence ID" value="NZ_SIXI01000005.1"/>
</dbReference>
<keyword evidence="2 11" id="KW-0436">Ligase</keyword>
<evidence type="ECO:0000256" key="11">
    <source>
        <dbReference type="HAMAP-Rule" id="MF_01633"/>
    </source>
</evidence>
<keyword evidence="5 11" id="KW-0671">Queuosine biosynthesis</keyword>
<evidence type="ECO:0000256" key="1">
    <source>
        <dbReference type="ARBA" id="ARBA00005061"/>
    </source>
</evidence>
<evidence type="ECO:0000256" key="7">
    <source>
        <dbReference type="ARBA" id="ARBA00022840"/>
    </source>
</evidence>
<dbReference type="Proteomes" id="UP000292120">
    <property type="component" value="Unassembled WGS sequence"/>
</dbReference>
<dbReference type="SUPFAM" id="SSF52402">
    <property type="entry name" value="Adenine nucleotide alpha hydrolases-like"/>
    <property type="match status" value="1"/>
</dbReference>
<dbReference type="GO" id="GO:0016879">
    <property type="term" value="F:ligase activity, forming carbon-nitrogen bonds"/>
    <property type="evidence" value="ECO:0007669"/>
    <property type="project" value="UniProtKB-UniRule"/>
</dbReference>
<dbReference type="NCBIfam" id="TIGR00364">
    <property type="entry name" value="7-cyano-7-deazaguanine synthase QueC"/>
    <property type="match status" value="1"/>
</dbReference>
<feature type="binding site" evidence="11">
    <location>
        <position position="218"/>
    </location>
    <ligand>
        <name>Zn(2+)</name>
        <dbReference type="ChEBI" id="CHEBI:29105"/>
    </ligand>
</feature>
<dbReference type="InterPro" id="IPR018317">
    <property type="entry name" value="QueC"/>
</dbReference>
<sequence>MNKKALVLFSGGQDSTTCLAWALDRYEHVETIGFNYGQRHVVELECRGLILDRFRSDFPDWGGRLGQDHMLDLSVLGAISDTALTSERAIAFNQNGLPNTFVPGRNLLFFNFAAAVAYRRGLEVLVGGMCETDYSGYPDCRDNTLKALQVSMSLGMDSPMVVETPLMWLDKRATWSLAETLGGSELVELIRLDTHTCYQGNHTTQHSWGYGCGTCPACELRAKGYEQYLSTKDNPA</sequence>
<keyword evidence="3 11" id="KW-0479">Metal-binding</keyword>
<comment type="caution">
    <text evidence="12">The sequence shown here is derived from an EMBL/GenBank/DDBJ whole genome shotgun (WGS) entry which is preliminary data.</text>
</comment>
<dbReference type="Gene3D" id="3.40.50.620">
    <property type="entry name" value="HUPs"/>
    <property type="match status" value="1"/>
</dbReference>
<evidence type="ECO:0000256" key="3">
    <source>
        <dbReference type="ARBA" id="ARBA00022723"/>
    </source>
</evidence>
<feature type="binding site" evidence="11">
    <location>
        <position position="212"/>
    </location>
    <ligand>
        <name>Zn(2+)</name>
        <dbReference type="ChEBI" id="CHEBI:29105"/>
    </ligand>
</feature>
<proteinExistence type="inferred from homology"/>
<evidence type="ECO:0000313" key="12">
    <source>
        <dbReference type="EMBL" id="TBO29292.1"/>
    </source>
</evidence>
<keyword evidence="13" id="KW-1185">Reference proteome</keyword>
<reference evidence="12 13" key="1">
    <citation type="submission" date="2019-02" db="EMBL/GenBank/DDBJ databases">
        <title>Aquabacterium sp. strain KMB7.</title>
        <authorList>
            <person name="Chen W.-M."/>
        </authorList>
    </citation>
    <scope>NUCLEOTIDE SEQUENCE [LARGE SCALE GENOMIC DNA]</scope>
    <source>
        <strain evidence="12 13">KMB7</strain>
    </source>
</reference>
<organism evidence="12 13">
    <name type="scientific">Aquabacterium lacunae</name>
    <dbReference type="NCBI Taxonomy" id="2528630"/>
    <lineage>
        <taxon>Bacteria</taxon>
        <taxon>Pseudomonadati</taxon>
        <taxon>Pseudomonadota</taxon>
        <taxon>Betaproteobacteria</taxon>
        <taxon>Burkholderiales</taxon>
        <taxon>Aquabacterium</taxon>
    </lineage>
</organism>
<evidence type="ECO:0000256" key="8">
    <source>
        <dbReference type="ARBA" id="ARBA00037993"/>
    </source>
</evidence>
<protein>
    <recommendedName>
        <fullName evidence="9 11">7-cyano-7-deazaguanine synthase</fullName>
        <ecNumber evidence="9 11">6.3.4.20</ecNumber>
    </recommendedName>
    <alternativeName>
        <fullName evidence="11">7-cyano-7-carbaguanine synthase</fullName>
    </alternativeName>
    <alternativeName>
        <fullName evidence="11">PreQ(0) synthase</fullName>
    </alternativeName>
    <alternativeName>
        <fullName evidence="11">Queuosine biosynthesis protein QueC</fullName>
    </alternativeName>
</protein>
<evidence type="ECO:0000256" key="9">
    <source>
        <dbReference type="ARBA" id="ARBA00039149"/>
    </source>
</evidence>
<dbReference type="CDD" id="cd01995">
    <property type="entry name" value="QueC-like"/>
    <property type="match status" value="1"/>
</dbReference>
<dbReference type="GO" id="GO:0008270">
    <property type="term" value="F:zinc ion binding"/>
    <property type="evidence" value="ECO:0007669"/>
    <property type="project" value="UniProtKB-UniRule"/>
</dbReference>
<dbReference type="PANTHER" id="PTHR42914">
    <property type="entry name" value="7-CYANO-7-DEAZAGUANINE SYNTHASE"/>
    <property type="match status" value="1"/>
</dbReference>
<dbReference type="UniPathway" id="UPA00391"/>
<gene>
    <name evidence="11 12" type="primary">queC</name>
    <name evidence="12" type="ORF">EYS42_12845</name>
</gene>
<accession>A0A4Q9H2I9</accession>
<dbReference type="InterPro" id="IPR014729">
    <property type="entry name" value="Rossmann-like_a/b/a_fold"/>
</dbReference>
<dbReference type="HAMAP" id="MF_01633">
    <property type="entry name" value="QueC"/>
    <property type="match status" value="1"/>
</dbReference>
<dbReference type="EC" id="6.3.4.20" evidence="9 11"/>
<comment type="function">
    <text evidence="11">Catalyzes the ATP-dependent conversion of 7-carboxy-7-deazaguanine (CDG) to 7-cyano-7-deazaguanine (preQ(0)).</text>
</comment>
<keyword evidence="7 11" id="KW-0067">ATP-binding</keyword>
<dbReference type="EMBL" id="SIXI01000005">
    <property type="protein sequence ID" value="TBO29292.1"/>
    <property type="molecule type" value="Genomic_DNA"/>
</dbReference>